<name>A0A412H5J0_9BACT</name>
<feature type="chain" id="PRO_5019070310" evidence="1">
    <location>
        <begin position="35"/>
        <end position="311"/>
    </location>
</feature>
<sequence length="311" mass="33512">MYNYKNKGDRIMKTRMNILTLACALTCFSCIGTAHTIQPSKNYQTEKRSLGDIREVSTLSSIDVVYHQTSGSPYAEIYASDNVMPYVVLKESKGELRVYYQDGTSIQGENRCRVDVYAPSVSRFTTMASGDISIPKGLKTQGDIRFQTNASGDIECPAVQCNSFQSEINASGDIDIQQVNCQKLQASINASGDMTVHKAICQHASLTINASGDLMVPNLQCQEVVTATVNASGDMVIKGSCQEAVLRDNASGDLSADNLKAVKVDAAVYGSGDLSCRASRSITAKTYGSGSISYTGNPSQVVTEGKHIYKK</sequence>
<evidence type="ECO:0000313" key="3">
    <source>
        <dbReference type="EMBL" id="RGS07261.1"/>
    </source>
</evidence>
<dbReference type="Gene3D" id="2.160.20.120">
    <property type="match status" value="2"/>
</dbReference>
<dbReference type="PANTHER" id="PTHR39200:SF1">
    <property type="entry name" value="AUTO-TRANSPORTER ADHESIN HEAD GIN DOMAIN-CONTAINING PROTEIN-RELATED"/>
    <property type="match status" value="1"/>
</dbReference>
<dbReference type="Proteomes" id="UP000285750">
    <property type="component" value="Unassembled WGS sequence"/>
</dbReference>
<evidence type="ECO:0000256" key="1">
    <source>
        <dbReference type="SAM" id="SignalP"/>
    </source>
</evidence>
<comment type="caution">
    <text evidence="3">The sequence shown here is derived from an EMBL/GenBank/DDBJ whole genome shotgun (WGS) entry which is preliminary data.</text>
</comment>
<evidence type="ECO:0000259" key="2">
    <source>
        <dbReference type="Pfam" id="PF10988"/>
    </source>
</evidence>
<protein>
    <submittedName>
        <fullName evidence="3">DUF2807 domain-containing protein</fullName>
    </submittedName>
</protein>
<dbReference type="Pfam" id="PF10988">
    <property type="entry name" value="DUF2807"/>
    <property type="match status" value="1"/>
</dbReference>
<accession>A0A412H5J0</accession>
<dbReference type="PANTHER" id="PTHR39200">
    <property type="entry name" value="HYPOTHETICAL EXPORTED PROTEIN"/>
    <property type="match status" value="1"/>
</dbReference>
<dbReference type="EMBL" id="QRUY01000017">
    <property type="protein sequence ID" value="RGS07261.1"/>
    <property type="molecule type" value="Genomic_DNA"/>
</dbReference>
<organism evidence="3 4">
    <name type="scientific">Phocaeicola plebeius</name>
    <dbReference type="NCBI Taxonomy" id="310297"/>
    <lineage>
        <taxon>Bacteria</taxon>
        <taxon>Pseudomonadati</taxon>
        <taxon>Bacteroidota</taxon>
        <taxon>Bacteroidia</taxon>
        <taxon>Bacteroidales</taxon>
        <taxon>Bacteroidaceae</taxon>
        <taxon>Phocaeicola</taxon>
    </lineage>
</organism>
<feature type="signal peptide" evidence="1">
    <location>
        <begin position="1"/>
        <end position="34"/>
    </location>
</feature>
<gene>
    <name evidence="3" type="ORF">DWY14_08955</name>
</gene>
<keyword evidence="1" id="KW-0732">Signal</keyword>
<reference evidence="3 4" key="1">
    <citation type="submission" date="2018-08" db="EMBL/GenBank/DDBJ databases">
        <title>A genome reference for cultivated species of the human gut microbiota.</title>
        <authorList>
            <person name="Zou Y."/>
            <person name="Xue W."/>
            <person name="Luo G."/>
        </authorList>
    </citation>
    <scope>NUCLEOTIDE SEQUENCE [LARGE SCALE GENOMIC DNA]</scope>
    <source>
        <strain evidence="3 4">AF24-16AC</strain>
    </source>
</reference>
<feature type="domain" description="Putative auto-transporter adhesin head GIN" evidence="2">
    <location>
        <begin position="59"/>
        <end position="240"/>
    </location>
</feature>
<dbReference type="AlphaFoldDB" id="A0A412H5J0"/>
<evidence type="ECO:0000313" key="4">
    <source>
        <dbReference type="Proteomes" id="UP000285750"/>
    </source>
</evidence>
<dbReference type="InterPro" id="IPR021255">
    <property type="entry name" value="DUF2807"/>
</dbReference>
<proteinExistence type="predicted"/>